<dbReference type="Gene3D" id="2.70.70.10">
    <property type="entry name" value="Glucose Permease (Domain IIA)"/>
    <property type="match status" value="1"/>
</dbReference>
<reference evidence="8 9" key="1">
    <citation type="submission" date="2018-04" db="EMBL/GenBank/DDBJ databases">
        <title>Genomic Encyclopedia of Archaeal and Bacterial Type Strains, Phase II (KMG-II): from individual species to whole genera.</title>
        <authorList>
            <person name="Goeker M."/>
        </authorList>
    </citation>
    <scope>NUCLEOTIDE SEQUENCE [LARGE SCALE GENOMIC DNA]</scope>
    <source>
        <strain evidence="8 9">DSM 45169</strain>
    </source>
</reference>
<dbReference type="PANTHER" id="PTHR45008:SF1">
    <property type="entry name" value="PTS SYSTEM GLUCOSE-SPECIFIC EIIA COMPONENT"/>
    <property type="match status" value="1"/>
</dbReference>
<evidence type="ECO:0000256" key="4">
    <source>
        <dbReference type="ARBA" id="ARBA00022679"/>
    </source>
</evidence>
<evidence type="ECO:0000256" key="6">
    <source>
        <dbReference type="ARBA" id="ARBA00022777"/>
    </source>
</evidence>
<dbReference type="NCBIfam" id="TIGR00830">
    <property type="entry name" value="PTBA"/>
    <property type="match status" value="1"/>
</dbReference>
<evidence type="ECO:0000259" key="7">
    <source>
        <dbReference type="PROSITE" id="PS51093"/>
    </source>
</evidence>
<comment type="caution">
    <text evidence="8">The sequence shown here is derived from an EMBL/GenBank/DDBJ whole genome shotgun (WGS) entry which is preliminary data.</text>
</comment>
<dbReference type="InterPro" id="IPR001127">
    <property type="entry name" value="PTS_EIIA_1_perm"/>
</dbReference>
<evidence type="ECO:0000313" key="9">
    <source>
        <dbReference type="Proteomes" id="UP000241639"/>
    </source>
</evidence>
<evidence type="ECO:0000256" key="1">
    <source>
        <dbReference type="ARBA" id="ARBA00004496"/>
    </source>
</evidence>
<protein>
    <submittedName>
        <fullName evidence="8">Glucose-specific phosphotransferase system IIA component</fullName>
    </submittedName>
</protein>
<dbReference type="Proteomes" id="UP000241639">
    <property type="component" value="Unassembled WGS sequence"/>
</dbReference>
<dbReference type="RefSeq" id="WP_107728543.1">
    <property type="nucleotide sequence ID" value="NZ_PZZP01000004.1"/>
</dbReference>
<dbReference type="OrthoDB" id="2957988at2"/>
<evidence type="ECO:0000256" key="5">
    <source>
        <dbReference type="ARBA" id="ARBA00022683"/>
    </source>
</evidence>
<evidence type="ECO:0000256" key="3">
    <source>
        <dbReference type="ARBA" id="ARBA00022597"/>
    </source>
</evidence>
<keyword evidence="5" id="KW-0598">Phosphotransferase system</keyword>
<dbReference type="GO" id="GO:0016301">
    <property type="term" value="F:kinase activity"/>
    <property type="evidence" value="ECO:0007669"/>
    <property type="project" value="UniProtKB-KW"/>
</dbReference>
<dbReference type="InterPro" id="IPR011055">
    <property type="entry name" value="Dup_hybrid_motif"/>
</dbReference>
<dbReference type="FunFam" id="2.70.70.10:FF:000001">
    <property type="entry name" value="PTS system glucose-specific IIA component"/>
    <property type="match status" value="1"/>
</dbReference>
<feature type="domain" description="PTS EIIA type-1" evidence="7">
    <location>
        <begin position="10"/>
        <end position="114"/>
    </location>
</feature>
<keyword evidence="6" id="KW-0418">Kinase</keyword>
<dbReference type="Pfam" id="PF00358">
    <property type="entry name" value="PTS_EIIA_1"/>
    <property type="match status" value="1"/>
</dbReference>
<proteinExistence type="predicted"/>
<name>A0A2T4Z0I9_9BACL</name>
<dbReference type="SUPFAM" id="SSF51261">
    <property type="entry name" value="Duplicated hybrid motif"/>
    <property type="match status" value="1"/>
</dbReference>
<dbReference type="GO" id="GO:0005737">
    <property type="term" value="C:cytoplasm"/>
    <property type="evidence" value="ECO:0007669"/>
    <property type="project" value="UniProtKB-SubCell"/>
</dbReference>
<keyword evidence="2" id="KW-0813">Transport</keyword>
<evidence type="ECO:0000313" key="8">
    <source>
        <dbReference type="EMBL" id="PTM53251.1"/>
    </source>
</evidence>
<dbReference type="PROSITE" id="PS51093">
    <property type="entry name" value="PTS_EIIA_TYPE_1"/>
    <property type="match status" value="1"/>
</dbReference>
<dbReference type="EMBL" id="PZZP01000004">
    <property type="protein sequence ID" value="PTM53251.1"/>
    <property type="molecule type" value="Genomic_DNA"/>
</dbReference>
<comment type="subcellular location">
    <subcellularLocation>
        <location evidence="1">Cytoplasm</location>
    </subcellularLocation>
</comment>
<organism evidence="8 9">
    <name type="scientific">Desmospora activa DSM 45169</name>
    <dbReference type="NCBI Taxonomy" id="1121389"/>
    <lineage>
        <taxon>Bacteria</taxon>
        <taxon>Bacillati</taxon>
        <taxon>Bacillota</taxon>
        <taxon>Bacilli</taxon>
        <taxon>Bacillales</taxon>
        <taxon>Thermoactinomycetaceae</taxon>
        <taxon>Desmospora</taxon>
    </lineage>
</organism>
<gene>
    <name evidence="8" type="ORF">C8J48_3567</name>
</gene>
<dbReference type="PROSITE" id="PS00371">
    <property type="entry name" value="PTS_EIIA_TYPE_1_HIS"/>
    <property type="match status" value="1"/>
</dbReference>
<dbReference type="InterPro" id="IPR050890">
    <property type="entry name" value="PTS_EIIA_component"/>
</dbReference>
<dbReference type="PANTHER" id="PTHR45008">
    <property type="entry name" value="PTS SYSTEM GLUCOSE-SPECIFIC EIIA COMPONENT"/>
    <property type="match status" value="1"/>
</dbReference>
<evidence type="ECO:0000256" key="2">
    <source>
        <dbReference type="ARBA" id="ARBA00022448"/>
    </source>
</evidence>
<keyword evidence="3" id="KW-0762">Sugar transport</keyword>
<dbReference type="GO" id="GO:0009401">
    <property type="term" value="P:phosphoenolpyruvate-dependent sugar phosphotransferase system"/>
    <property type="evidence" value="ECO:0007669"/>
    <property type="project" value="UniProtKB-KW"/>
</dbReference>
<sequence>MIVPLKDVKDAAFSSGAVGKGVAVVPIEGKLYAPAQGTIQSVFPTSHAVGLTTKEGIEVLMHIGLDTVKLNGRFFHSHVKPGDHVEVGQLLISFDRKAIANAGYDLSTPIVITNAGDYLDVVSPDDGNVKPGNSLISIIQ</sequence>
<accession>A0A2T4Z0I9</accession>
<keyword evidence="4 8" id="KW-0808">Transferase</keyword>
<dbReference type="AlphaFoldDB" id="A0A2T4Z0I9"/>
<keyword evidence="9" id="KW-1185">Reference proteome</keyword>